<proteinExistence type="predicted"/>
<dbReference type="AlphaFoldDB" id="A0A3S5C431"/>
<name>A0A3S5C431_9PLAT</name>
<dbReference type="EMBL" id="CAAALY010246699">
    <property type="protein sequence ID" value="VEL33947.1"/>
    <property type="molecule type" value="Genomic_DNA"/>
</dbReference>
<feature type="compositionally biased region" description="Basic residues" evidence="1">
    <location>
        <begin position="211"/>
        <end position="221"/>
    </location>
</feature>
<comment type="caution">
    <text evidence="2">The sequence shown here is derived from an EMBL/GenBank/DDBJ whole genome shotgun (WGS) entry which is preliminary data.</text>
</comment>
<accession>A0A3S5C431</accession>
<feature type="compositionally biased region" description="Polar residues" evidence="1">
    <location>
        <begin position="432"/>
        <end position="448"/>
    </location>
</feature>
<sequence length="509" mass="58721">MRLHLPPTKCASTKEIRTISSRPDPHLACREQDPPFSSTLHGSHSLALPRLSFRSVAMAHVTSAWSRPVAWHHHHQYHHHQQQYHLNQASRFYHVKSVQNQYQFSPDYSRHYVRRQPSQSHRRQRNICPDHRKMRGQQAMSSQPREPRDRPTPSVNIGWNETDEEAEARPVNQESSAWYTWTQDYYASGPKSGRQRHQPFCHTQYSENTHHNHPRPSRRRLSGSPPADEAILCVERSFHADSGFRQSEDRVHVRKQPSGRVRWGGSGRDHCERRHHPVPDDLREKGETLEEDCDVEWSGPMIPAYRSREHYSHQHAHINRNRRYLSSPLKSHPSFQPNHSHQPHYQQHGRGRRQNQTACGADTQNRNEGTISIYRPRYPGWRADPQSSVDVQTPSVSVSHLSATTGHISSSRSRSTSPQSRLPKSPRRLSSDTSGSPRRTSASPNHCPSRQDKPTRPWPNRRSLQACYQLATERAASLDAGKDEALEYGLLASDNRPQTNQVSYNIMLK</sequence>
<feature type="compositionally biased region" description="Low complexity" evidence="1">
    <location>
        <begin position="409"/>
        <end position="423"/>
    </location>
</feature>
<feature type="compositionally biased region" description="Polar residues" evidence="1">
    <location>
        <begin position="385"/>
        <end position="408"/>
    </location>
</feature>
<feature type="region of interest" description="Disordered" evidence="1">
    <location>
        <begin position="245"/>
        <end position="281"/>
    </location>
</feature>
<protein>
    <submittedName>
        <fullName evidence="2">Uncharacterized protein</fullName>
    </submittedName>
</protein>
<gene>
    <name evidence="2" type="ORF">PXEA_LOCUS27387</name>
</gene>
<evidence type="ECO:0000256" key="1">
    <source>
        <dbReference type="SAM" id="MobiDB-lite"/>
    </source>
</evidence>
<feature type="region of interest" description="Disordered" evidence="1">
    <location>
        <begin position="326"/>
        <end position="461"/>
    </location>
</feature>
<feature type="compositionally biased region" description="Polar residues" evidence="1">
    <location>
        <begin position="333"/>
        <end position="345"/>
    </location>
</feature>
<organism evidence="2 3">
    <name type="scientific">Protopolystoma xenopodis</name>
    <dbReference type="NCBI Taxonomy" id="117903"/>
    <lineage>
        <taxon>Eukaryota</taxon>
        <taxon>Metazoa</taxon>
        <taxon>Spiralia</taxon>
        <taxon>Lophotrochozoa</taxon>
        <taxon>Platyhelminthes</taxon>
        <taxon>Monogenea</taxon>
        <taxon>Polyopisthocotylea</taxon>
        <taxon>Polystomatidea</taxon>
        <taxon>Polystomatidae</taxon>
        <taxon>Protopolystoma</taxon>
    </lineage>
</organism>
<feature type="region of interest" description="Disordered" evidence="1">
    <location>
        <begin position="105"/>
        <end position="173"/>
    </location>
</feature>
<feature type="compositionally biased region" description="Polar residues" evidence="1">
    <location>
        <begin position="354"/>
        <end position="370"/>
    </location>
</feature>
<keyword evidence="3" id="KW-1185">Reference proteome</keyword>
<dbReference type="Proteomes" id="UP000784294">
    <property type="component" value="Unassembled WGS sequence"/>
</dbReference>
<feature type="compositionally biased region" description="Basic and acidic residues" evidence="1">
    <location>
        <begin position="267"/>
        <end position="281"/>
    </location>
</feature>
<reference evidence="2" key="1">
    <citation type="submission" date="2018-11" db="EMBL/GenBank/DDBJ databases">
        <authorList>
            <consortium name="Pathogen Informatics"/>
        </authorList>
    </citation>
    <scope>NUCLEOTIDE SEQUENCE</scope>
</reference>
<evidence type="ECO:0000313" key="2">
    <source>
        <dbReference type="EMBL" id="VEL33947.1"/>
    </source>
</evidence>
<evidence type="ECO:0000313" key="3">
    <source>
        <dbReference type="Proteomes" id="UP000784294"/>
    </source>
</evidence>
<feature type="region of interest" description="Disordered" evidence="1">
    <location>
        <begin position="205"/>
        <end position="225"/>
    </location>
</feature>